<sequence length="198" mass="22404">MVNIKTILLGLIIITILTTGCINSDDVNFEKPSNLETIVFQKDFTKIPSGENISYLGTGRNITYAPYNQYGLELSDVIFYGTVKEIQPSFWTTADKREPNLTYFVNNEGRKNAGSDGEEIYTDIVFTVNEIVKGNSSKEMTVRFFSGQVNDVVYSNASWPSPWDVEIGDQYLLYLTKQTDYYELTAVNGIEPVIKEKE</sequence>
<dbReference type="GeneID" id="85195410"/>
<organism evidence="1 2">
    <name type="scientific">Methanimicrococcus hongohii</name>
    <dbReference type="NCBI Taxonomy" id="3028295"/>
    <lineage>
        <taxon>Archaea</taxon>
        <taxon>Methanobacteriati</taxon>
        <taxon>Methanobacteriota</taxon>
        <taxon>Stenosarchaea group</taxon>
        <taxon>Methanomicrobia</taxon>
        <taxon>Methanosarcinales</taxon>
        <taxon>Methanosarcinaceae</taxon>
        <taxon>Methanimicrococcus</taxon>
    </lineage>
</organism>
<proteinExistence type="predicted"/>
<dbReference type="KEGG" id="mehf:MmiHf6_08800"/>
<name>A0AA96ZTT5_9EURY</name>
<dbReference type="Proteomes" id="UP001302978">
    <property type="component" value="Chromosome"/>
</dbReference>
<evidence type="ECO:0000313" key="2">
    <source>
        <dbReference type="Proteomes" id="UP001302978"/>
    </source>
</evidence>
<dbReference type="AlphaFoldDB" id="A0AA96ZTT5"/>
<gene>
    <name evidence="1" type="ORF">MmiHf6_08800</name>
</gene>
<reference evidence="1 2" key="1">
    <citation type="submission" date="2023-07" db="EMBL/GenBank/DDBJ databases">
        <title>Closed genoem sequence of Methanomicrococcus sp. Hf6.</title>
        <authorList>
            <person name="Poehlein A."/>
            <person name="Protasov E."/>
            <person name="Platt K."/>
            <person name="Reeh H."/>
            <person name="Daniel R."/>
            <person name="Brune A."/>
        </authorList>
    </citation>
    <scope>NUCLEOTIDE SEQUENCE [LARGE SCALE GENOMIC DNA]</scope>
    <source>
        <strain evidence="1 2">Hf6</strain>
    </source>
</reference>
<keyword evidence="2" id="KW-1185">Reference proteome</keyword>
<protein>
    <submittedName>
        <fullName evidence="1">Uncharacterized protein</fullName>
    </submittedName>
</protein>
<evidence type="ECO:0000313" key="1">
    <source>
        <dbReference type="EMBL" id="WNY23571.1"/>
    </source>
</evidence>
<dbReference type="PROSITE" id="PS51257">
    <property type="entry name" value="PROKAR_LIPOPROTEIN"/>
    <property type="match status" value="1"/>
</dbReference>
<accession>A0AA96ZTT5</accession>
<dbReference type="RefSeq" id="WP_316558601.1">
    <property type="nucleotide sequence ID" value="NZ_CP131059.1"/>
</dbReference>
<dbReference type="EMBL" id="CP131059">
    <property type="protein sequence ID" value="WNY23571.1"/>
    <property type="molecule type" value="Genomic_DNA"/>
</dbReference>